<name>A0A8J3G2C0_9PROT</name>
<accession>A0A8J3G2C0</accession>
<dbReference type="RefSeq" id="WP_189496886.1">
    <property type="nucleotide sequence ID" value="NZ_BMZH01000005.1"/>
</dbReference>
<proteinExistence type="predicted"/>
<dbReference type="AlphaFoldDB" id="A0A8J3G2C0"/>
<dbReference type="Proteomes" id="UP000634004">
    <property type="component" value="Unassembled WGS sequence"/>
</dbReference>
<keyword evidence="2" id="KW-1185">Reference proteome</keyword>
<evidence type="ECO:0000313" key="1">
    <source>
        <dbReference type="EMBL" id="GHA92369.1"/>
    </source>
</evidence>
<gene>
    <name evidence="1" type="ORF">GCM10009069_14230</name>
</gene>
<protein>
    <submittedName>
        <fullName evidence="1">Uncharacterized protein</fullName>
    </submittedName>
</protein>
<evidence type="ECO:0000313" key="2">
    <source>
        <dbReference type="Proteomes" id="UP000634004"/>
    </source>
</evidence>
<organism evidence="1 2">
    <name type="scientific">Algimonas arctica</name>
    <dbReference type="NCBI Taxonomy" id="1479486"/>
    <lineage>
        <taxon>Bacteria</taxon>
        <taxon>Pseudomonadati</taxon>
        <taxon>Pseudomonadota</taxon>
        <taxon>Alphaproteobacteria</taxon>
        <taxon>Maricaulales</taxon>
        <taxon>Robiginitomaculaceae</taxon>
        <taxon>Algimonas</taxon>
    </lineage>
</organism>
<sequence>MSQFLLFTQEIVDGVASRDPELIRCTVSDGLGRGQGQGLMKGVLPPEFRQMGSAMMLELMKIDTMT</sequence>
<dbReference type="EMBL" id="BMZH01000005">
    <property type="protein sequence ID" value="GHA92369.1"/>
    <property type="molecule type" value="Genomic_DNA"/>
</dbReference>
<comment type="caution">
    <text evidence="1">The sequence shown here is derived from an EMBL/GenBank/DDBJ whole genome shotgun (WGS) entry which is preliminary data.</text>
</comment>
<reference evidence="1" key="2">
    <citation type="submission" date="2020-09" db="EMBL/GenBank/DDBJ databases">
        <authorList>
            <person name="Sun Q."/>
            <person name="Kim S."/>
        </authorList>
    </citation>
    <scope>NUCLEOTIDE SEQUENCE</scope>
    <source>
        <strain evidence="1">KCTC 32513</strain>
    </source>
</reference>
<reference evidence="1" key="1">
    <citation type="journal article" date="2014" name="Int. J. Syst. Evol. Microbiol.">
        <title>Complete genome sequence of Corynebacterium casei LMG S-19264T (=DSM 44701T), isolated from a smear-ripened cheese.</title>
        <authorList>
            <consortium name="US DOE Joint Genome Institute (JGI-PGF)"/>
            <person name="Walter F."/>
            <person name="Albersmeier A."/>
            <person name="Kalinowski J."/>
            <person name="Ruckert C."/>
        </authorList>
    </citation>
    <scope>NUCLEOTIDE SEQUENCE</scope>
    <source>
        <strain evidence="1">KCTC 32513</strain>
    </source>
</reference>